<keyword evidence="2" id="KW-0812">Transmembrane</keyword>
<evidence type="ECO:0000313" key="3">
    <source>
        <dbReference type="EMBL" id="OGG59267.1"/>
    </source>
</evidence>
<evidence type="ECO:0000313" key="4">
    <source>
        <dbReference type="Proteomes" id="UP000176377"/>
    </source>
</evidence>
<reference evidence="3 4" key="1">
    <citation type="journal article" date="2016" name="Nat. Commun.">
        <title>Thousands of microbial genomes shed light on interconnected biogeochemical processes in an aquifer system.</title>
        <authorList>
            <person name="Anantharaman K."/>
            <person name="Brown C.T."/>
            <person name="Hug L.A."/>
            <person name="Sharon I."/>
            <person name="Castelle C.J."/>
            <person name="Probst A.J."/>
            <person name="Thomas B.C."/>
            <person name="Singh A."/>
            <person name="Wilkins M.J."/>
            <person name="Karaoz U."/>
            <person name="Brodie E.L."/>
            <person name="Williams K.H."/>
            <person name="Hubbard S.S."/>
            <person name="Banfield J.F."/>
        </authorList>
    </citation>
    <scope>NUCLEOTIDE SEQUENCE [LARGE SCALE GENOMIC DNA]</scope>
</reference>
<protein>
    <submittedName>
        <fullName evidence="3">Uncharacterized protein</fullName>
    </submittedName>
</protein>
<dbReference type="Proteomes" id="UP000176377">
    <property type="component" value="Unassembled WGS sequence"/>
</dbReference>
<sequence>MSRASVLILLGILTILTPFSGLPVSARTFLAIFFGACVVSIGVALRADRVRQDVIESRPPAAVEEKSPDLPPPSPPPPPPSEPKAF</sequence>
<evidence type="ECO:0000256" key="1">
    <source>
        <dbReference type="SAM" id="MobiDB-lite"/>
    </source>
</evidence>
<dbReference type="AlphaFoldDB" id="A0A1F6DD66"/>
<evidence type="ECO:0000256" key="2">
    <source>
        <dbReference type="SAM" id="Phobius"/>
    </source>
</evidence>
<comment type="caution">
    <text evidence="3">The sequence shown here is derived from an EMBL/GenBank/DDBJ whole genome shotgun (WGS) entry which is preliminary data.</text>
</comment>
<name>A0A1F6DD66_9BACT</name>
<keyword evidence="2" id="KW-0472">Membrane</keyword>
<accession>A0A1F6DD66</accession>
<keyword evidence="2" id="KW-1133">Transmembrane helix</keyword>
<organism evidence="3 4">
    <name type="scientific">Candidatus Kaiserbacteria bacterium RIFCSPHIGHO2_01_FULL_56_24</name>
    <dbReference type="NCBI Taxonomy" id="1798487"/>
    <lineage>
        <taxon>Bacteria</taxon>
        <taxon>Candidatus Kaiseribacteriota</taxon>
    </lineage>
</organism>
<feature type="transmembrane region" description="Helical" evidence="2">
    <location>
        <begin position="31"/>
        <end position="48"/>
    </location>
</feature>
<dbReference type="EMBL" id="MFLA01000021">
    <property type="protein sequence ID" value="OGG59267.1"/>
    <property type="molecule type" value="Genomic_DNA"/>
</dbReference>
<proteinExistence type="predicted"/>
<feature type="region of interest" description="Disordered" evidence="1">
    <location>
        <begin position="56"/>
        <end position="86"/>
    </location>
</feature>
<gene>
    <name evidence="3" type="ORF">A2765_06655</name>
</gene>
<feature type="compositionally biased region" description="Pro residues" evidence="1">
    <location>
        <begin position="69"/>
        <end position="86"/>
    </location>
</feature>